<organism evidence="1 2">
    <name type="scientific">Conidiobolus coronatus (strain ATCC 28846 / CBS 209.66 / NRRL 28638)</name>
    <name type="common">Delacroixia coronata</name>
    <dbReference type="NCBI Taxonomy" id="796925"/>
    <lineage>
        <taxon>Eukaryota</taxon>
        <taxon>Fungi</taxon>
        <taxon>Fungi incertae sedis</taxon>
        <taxon>Zoopagomycota</taxon>
        <taxon>Entomophthoromycotina</taxon>
        <taxon>Entomophthoromycetes</taxon>
        <taxon>Entomophthorales</taxon>
        <taxon>Ancylistaceae</taxon>
        <taxon>Conidiobolus</taxon>
    </lineage>
</organism>
<proteinExistence type="predicted"/>
<dbReference type="EMBL" id="KQ965160">
    <property type="protein sequence ID" value="KXN64808.1"/>
    <property type="molecule type" value="Genomic_DNA"/>
</dbReference>
<dbReference type="SUPFAM" id="SSF52266">
    <property type="entry name" value="SGNH hydrolase"/>
    <property type="match status" value="1"/>
</dbReference>
<feature type="non-terminal residue" evidence="1">
    <location>
        <position position="1"/>
    </location>
</feature>
<evidence type="ECO:0000313" key="1">
    <source>
        <dbReference type="EMBL" id="KXN64808.1"/>
    </source>
</evidence>
<keyword evidence="2" id="KW-1185">Reference proteome</keyword>
<accession>A0A137NPZ0</accession>
<dbReference type="Proteomes" id="UP000070444">
    <property type="component" value="Unassembled WGS sequence"/>
</dbReference>
<dbReference type="InterPro" id="IPR036514">
    <property type="entry name" value="SGNH_hydro_sf"/>
</dbReference>
<name>A0A137NPZ0_CONC2</name>
<dbReference type="OrthoDB" id="671439at2759"/>
<reference evidence="1 2" key="1">
    <citation type="journal article" date="2015" name="Genome Biol. Evol.">
        <title>Phylogenomic analyses indicate that early fungi evolved digesting cell walls of algal ancestors of land plants.</title>
        <authorList>
            <person name="Chang Y."/>
            <person name="Wang S."/>
            <person name="Sekimoto S."/>
            <person name="Aerts A.L."/>
            <person name="Choi C."/>
            <person name="Clum A."/>
            <person name="LaButti K.M."/>
            <person name="Lindquist E.A."/>
            <person name="Yee Ngan C."/>
            <person name="Ohm R.A."/>
            <person name="Salamov A.A."/>
            <person name="Grigoriev I.V."/>
            <person name="Spatafora J.W."/>
            <person name="Berbee M.L."/>
        </authorList>
    </citation>
    <scope>NUCLEOTIDE SEQUENCE [LARGE SCALE GENOMIC DNA]</scope>
    <source>
        <strain evidence="1 2">NRRL 28638</strain>
    </source>
</reference>
<evidence type="ECO:0008006" key="3">
    <source>
        <dbReference type="Google" id="ProtNLM"/>
    </source>
</evidence>
<dbReference type="AlphaFoldDB" id="A0A137NPZ0"/>
<evidence type="ECO:0000313" key="2">
    <source>
        <dbReference type="Proteomes" id="UP000070444"/>
    </source>
</evidence>
<dbReference type="Gene3D" id="3.40.50.1110">
    <property type="entry name" value="SGNH hydrolase"/>
    <property type="match status" value="1"/>
</dbReference>
<gene>
    <name evidence="1" type="ORF">CONCODRAFT_13894</name>
</gene>
<sequence length="100" mass="11589">KFVLENDYGEQDRYNEVIFKYAEVVRELGAKYNIPVLDFWVEGGIVPDVEDQFVDGIHFSAKGNEIAAKLLIEKLGKEYGHLALSQEKWKYPNFTALYEQ</sequence>
<protein>
    <recommendedName>
        <fullName evidence="3">Carbohydrate esterase family 12 protein</fullName>
    </recommendedName>
</protein>